<dbReference type="HAMAP" id="MF_00821">
    <property type="entry name" value="SecB"/>
    <property type="match status" value="1"/>
</dbReference>
<dbReference type="GO" id="GO:0006457">
    <property type="term" value="P:protein folding"/>
    <property type="evidence" value="ECO:0007669"/>
    <property type="project" value="UniProtKB-UniRule"/>
</dbReference>
<dbReference type="GO" id="GO:0051082">
    <property type="term" value="F:unfolded protein binding"/>
    <property type="evidence" value="ECO:0007669"/>
    <property type="project" value="InterPro"/>
</dbReference>
<dbReference type="PANTHER" id="PTHR36918:SF1">
    <property type="entry name" value="PROTEIN-EXPORT PROTEIN SECB"/>
    <property type="match status" value="1"/>
</dbReference>
<comment type="function">
    <text evidence="6">One of the proteins required for the normal export of preproteins out of the cell cytoplasm. It is a molecular chaperone that binds to a subset of precursor proteins, maintaining them in a translocation-competent state. It also specifically binds to its receptor SecA.</text>
</comment>
<name>A0A4P7HNL7_9RHOB</name>
<dbReference type="NCBIfam" id="TIGR00809">
    <property type="entry name" value="secB"/>
    <property type="match status" value="1"/>
</dbReference>
<keyword evidence="6" id="KW-0963">Cytoplasm</keyword>
<sequence length="181" mass="20014">MAEDTPQNGAAQPQAAPAQTQAVAQPRMQILAQFIRDLSFENAVAQKGAPQGEVQPEITVQVSLDARKRGSETQFEVITKFRVTSTNKADGATLFLAELDYGGVFQIEGVATDQLHPYLMIECPRMLFPYVRRIISDLTRDGGFPAFNMDPVDFVALYRQELARRAQQAAQTQIPADQKLS</sequence>
<comment type="similarity">
    <text evidence="1 6">Belongs to the SecB family.</text>
</comment>
<dbReference type="PANTHER" id="PTHR36918">
    <property type="match status" value="1"/>
</dbReference>
<comment type="subcellular location">
    <subcellularLocation>
        <location evidence="6">Cytoplasm</location>
    </subcellularLocation>
</comment>
<keyword evidence="3 6" id="KW-0653">Protein transport</keyword>
<dbReference type="RefSeq" id="WP_135314140.1">
    <property type="nucleotide sequence ID" value="NZ_CP038439.1"/>
</dbReference>
<evidence type="ECO:0000256" key="1">
    <source>
        <dbReference type="ARBA" id="ARBA00009990"/>
    </source>
</evidence>
<keyword evidence="2 6" id="KW-0813">Transport</keyword>
<evidence type="ECO:0000256" key="6">
    <source>
        <dbReference type="HAMAP-Rule" id="MF_00821"/>
    </source>
</evidence>
<evidence type="ECO:0000256" key="2">
    <source>
        <dbReference type="ARBA" id="ARBA00022448"/>
    </source>
</evidence>
<evidence type="ECO:0000313" key="9">
    <source>
        <dbReference type="Proteomes" id="UP000296374"/>
    </source>
</evidence>
<dbReference type="Pfam" id="PF02556">
    <property type="entry name" value="SecB"/>
    <property type="match status" value="1"/>
</dbReference>
<organism evidence="8 9">
    <name type="scientific">Paracoccus liaowanqingii</name>
    <dbReference type="NCBI Taxonomy" id="2560053"/>
    <lineage>
        <taxon>Bacteria</taxon>
        <taxon>Pseudomonadati</taxon>
        <taxon>Pseudomonadota</taxon>
        <taxon>Alphaproteobacteria</taxon>
        <taxon>Rhodobacterales</taxon>
        <taxon>Paracoccaceae</taxon>
        <taxon>Paracoccus</taxon>
    </lineage>
</organism>
<gene>
    <name evidence="6 8" type="primary">secB</name>
    <name evidence="8" type="ORF">E4191_15135</name>
</gene>
<dbReference type="GO" id="GO:0005737">
    <property type="term" value="C:cytoplasm"/>
    <property type="evidence" value="ECO:0007669"/>
    <property type="project" value="UniProtKB-SubCell"/>
</dbReference>
<dbReference type="SUPFAM" id="SSF54611">
    <property type="entry name" value="SecB-like"/>
    <property type="match status" value="1"/>
</dbReference>
<dbReference type="NCBIfam" id="NF004392">
    <property type="entry name" value="PRK05751.1-3"/>
    <property type="match status" value="1"/>
</dbReference>
<comment type="subunit">
    <text evidence="6">Homotetramer, a dimer of dimers. One homotetramer interacts with 1 SecA dimer.</text>
</comment>
<feature type="region of interest" description="Disordered" evidence="7">
    <location>
        <begin position="1"/>
        <end position="22"/>
    </location>
</feature>
<evidence type="ECO:0000256" key="7">
    <source>
        <dbReference type="SAM" id="MobiDB-lite"/>
    </source>
</evidence>
<dbReference type="InterPro" id="IPR035958">
    <property type="entry name" value="SecB-like_sf"/>
</dbReference>
<evidence type="ECO:0000256" key="5">
    <source>
        <dbReference type="ARBA" id="ARBA00023186"/>
    </source>
</evidence>
<dbReference type="Gene3D" id="3.10.420.10">
    <property type="entry name" value="SecB-like"/>
    <property type="match status" value="1"/>
</dbReference>
<keyword evidence="4 6" id="KW-0811">Translocation</keyword>
<dbReference type="GO" id="GO:0015031">
    <property type="term" value="P:protein transport"/>
    <property type="evidence" value="ECO:0007669"/>
    <property type="project" value="UniProtKB-UniRule"/>
</dbReference>
<proteinExistence type="inferred from homology"/>
<protein>
    <recommendedName>
        <fullName evidence="6">Protein-export protein SecB</fullName>
    </recommendedName>
</protein>
<dbReference type="PRINTS" id="PR01594">
    <property type="entry name" value="SECBCHAPRONE"/>
</dbReference>
<evidence type="ECO:0000256" key="4">
    <source>
        <dbReference type="ARBA" id="ARBA00023010"/>
    </source>
</evidence>
<dbReference type="InterPro" id="IPR003708">
    <property type="entry name" value="SecB"/>
</dbReference>
<dbReference type="KEGG" id="plia:E4191_15135"/>
<reference evidence="9" key="1">
    <citation type="submission" date="2019-03" db="EMBL/GenBank/DDBJ databases">
        <authorList>
            <person name="Li J."/>
        </authorList>
    </citation>
    <scope>NUCLEOTIDE SEQUENCE [LARGE SCALE GENOMIC DNA]</scope>
    <source>
        <strain evidence="9">2251</strain>
    </source>
</reference>
<dbReference type="Proteomes" id="UP000296374">
    <property type="component" value="Chromosome"/>
</dbReference>
<evidence type="ECO:0000313" key="8">
    <source>
        <dbReference type="EMBL" id="QBX35875.1"/>
    </source>
</evidence>
<keyword evidence="5 6" id="KW-0143">Chaperone</keyword>
<dbReference type="EMBL" id="CP038439">
    <property type="protein sequence ID" value="QBX35875.1"/>
    <property type="molecule type" value="Genomic_DNA"/>
</dbReference>
<accession>A0A4P7HNL7</accession>
<dbReference type="AlphaFoldDB" id="A0A4P7HNL7"/>
<evidence type="ECO:0000256" key="3">
    <source>
        <dbReference type="ARBA" id="ARBA00022927"/>
    </source>
</evidence>
<dbReference type="GO" id="GO:0051262">
    <property type="term" value="P:protein tetramerization"/>
    <property type="evidence" value="ECO:0007669"/>
    <property type="project" value="InterPro"/>
</dbReference>